<feature type="coiled-coil region" evidence="1">
    <location>
        <begin position="796"/>
        <end position="924"/>
    </location>
</feature>
<dbReference type="PANTHER" id="PTHR47357:SF1">
    <property type="entry name" value="SPINDLE POLE BODY COMPONENT 110"/>
    <property type="match status" value="1"/>
</dbReference>
<dbReference type="InterPro" id="IPR009038">
    <property type="entry name" value="GOLD_dom"/>
</dbReference>
<dbReference type="GO" id="GO:0005856">
    <property type="term" value="C:cytoskeleton"/>
    <property type="evidence" value="ECO:0007669"/>
    <property type="project" value="TreeGrafter"/>
</dbReference>
<feature type="coiled-coil region" evidence="1">
    <location>
        <begin position="423"/>
        <end position="514"/>
    </location>
</feature>
<dbReference type="SUPFAM" id="SSF101576">
    <property type="entry name" value="Supernatant protein factor (SPF), C-terminal domain"/>
    <property type="match status" value="1"/>
</dbReference>
<evidence type="ECO:0000259" key="3">
    <source>
        <dbReference type="PROSITE" id="PS50866"/>
    </source>
</evidence>
<feature type="domain" description="GOLD" evidence="3">
    <location>
        <begin position="1254"/>
        <end position="1340"/>
    </location>
</feature>
<evidence type="ECO:0000313" key="5">
    <source>
        <dbReference type="Proteomes" id="UP000243579"/>
    </source>
</evidence>
<proteinExistence type="predicted"/>
<feature type="coiled-coil region" evidence="1">
    <location>
        <begin position="212"/>
        <end position="239"/>
    </location>
</feature>
<dbReference type="EMBL" id="JNBR01000081">
    <property type="protein sequence ID" value="OQR98655.1"/>
    <property type="molecule type" value="Genomic_DNA"/>
</dbReference>
<evidence type="ECO:0000256" key="2">
    <source>
        <dbReference type="SAM" id="MobiDB-lite"/>
    </source>
</evidence>
<feature type="coiled-coil region" evidence="1">
    <location>
        <begin position="1126"/>
        <end position="1153"/>
    </location>
</feature>
<gene>
    <name evidence="4" type="ORF">ACHHYP_08203</name>
</gene>
<dbReference type="Proteomes" id="UP000243579">
    <property type="component" value="Unassembled WGS sequence"/>
</dbReference>
<dbReference type="OrthoDB" id="1434354at2759"/>
<organism evidence="4 5">
    <name type="scientific">Achlya hypogyna</name>
    <name type="common">Oomycete</name>
    <name type="synonym">Protoachlya hypogyna</name>
    <dbReference type="NCBI Taxonomy" id="1202772"/>
    <lineage>
        <taxon>Eukaryota</taxon>
        <taxon>Sar</taxon>
        <taxon>Stramenopiles</taxon>
        <taxon>Oomycota</taxon>
        <taxon>Saprolegniomycetes</taxon>
        <taxon>Saprolegniales</taxon>
        <taxon>Achlyaceae</taxon>
        <taxon>Achlya</taxon>
    </lineage>
</organism>
<protein>
    <recommendedName>
        <fullName evidence="3">GOLD domain-containing protein</fullName>
    </recommendedName>
</protein>
<dbReference type="Gene3D" id="2.60.120.680">
    <property type="entry name" value="GOLD domain"/>
    <property type="match status" value="1"/>
</dbReference>
<dbReference type="STRING" id="1202772.A0A1V9ZKZ4"/>
<reference evidence="4 5" key="1">
    <citation type="journal article" date="2014" name="Genome Biol. Evol.">
        <title>The secreted proteins of Achlya hypogyna and Thraustotheca clavata identify the ancestral oomycete secretome and reveal gene acquisitions by horizontal gene transfer.</title>
        <authorList>
            <person name="Misner I."/>
            <person name="Blouin N."/>
            <person name="Leonard G."/>
            <person name="Richards T.A."/>
            <person name="Lane C.E."/>
        </authorList>
    </citation>
    <scope>NUCLEOTIDE SEQUENCE [LARGE SCALE GENOMIC DNA]</scope>
    <source>
        <strain evidence="4 5">ATCC 48635</strain>
    </source>
</reference>
<keyword evidence="1" id="KW-0175">Coiled coil</keyword>
<evidence type="ECO:0000256" key="1">
    <source>
        <dbReference type="SAM" id="Coils"/>
    </source>
</evidence>
<feature type="coiled-coil region" evidence="1">
    <location>
        <begin position="359"/>
        <end position="389"/>
    </location>
</feature>
<feature type="region of interest" description="Disordered" evidence="2">
    <location>
        <begin position="1034"/>
        <end position="1054"/>
    </location>
</feature>
<dbReference type="PANTHER" id="PTHR47357">
    <property type="entry name" value="COP1-INTERACTIVE PROTEIN 1"/>
    <property type="match status" value="1"/>
</dbReference>
<dbReference type="GO" id="GO:0005200">
    <property type="term" value="F:structural constituent of cytoskeleton"/>
    <property type="evidence" value="ECO:0007669"/>
    <property type="project" value="TreeGrafter"/>
</dbReference>
<feature type="coiled-coil region" evidence="1">
    <location>
        <begin position="603"/>
        <end position="710"/>
    </location>
</feature>
<evidence type="ECO:0000313" key="4">
    <source>
        <dbReference type="EMBL" id="OQR98655.1"/>
    </source>
</evidence>
<dbReference type="InterPro" id="IPR036598">
    <property type="entry name" value="GOLD_dom_sf"/>
</dbReference>
<sequence>MELPPRSGGPPDVDCLSHQVRATAEKLRKRAEDAAAKHGTQASAAMLASVDQLHQAADLLQLQQSQLQGQTAFKSTPISSSHVSSTILHLMQVGLMLDKKSDEMKAKQAIGPASALATSASHVRTGVEALERIHNWIREHLGDAMIHDMDVIEALEQISQTSVSSADANPPPNPKSLALETEPECNVLDLKADLDEHVAAANTLQLRLDDAIRTAELKDREWAAQVRNLQEQLETANATWETDMAEFDAKVAALQAAHAAECQSLTGAAEAATQQLRTSEAAAQAIELSLRNELAAAEAVVQELSATLQATRDDALATTDEAHTALLDDLRVAVAQRDDATAALAEVTAAHSECQDNFARQSERVAAELEEARAALREAEERHAAVTGAFTIAQDDLAASTKRVAELQRLLESQASDDDAGAVHELTAKLVQAETTVADLAAARDRLERDLADARGALASETAAQQALAEIAEAASAESEATLEEHKAEFAAQLKALEGTLADLVAEKQCLLDQAAAASSDLSAREECHTANMAALQASHDANTARLADALAALEATAKAKADLCAEVQSFGNAADELASVRSEWAAAQTVWEAADAGRIVELHRLEEEVAALEAAAATRGAELETLKAAEQEAVALRRQVDDLKATVAQLRDDCTEREANQADKATAHAALQTAHASATTKLTVLQDEMAILKDEMTALRAERATAQGRILAQARTLMADWKCEKAAVAQLLHDWQTELGIKGDELRARVAAVQEAAAAEDASAQDVAALHAALEQYKARAGAALKKAEKRAALLNPMRAEKEAAEAQAVALQAQVAEEQRRVERALMTVEDLGGRFEGVLAQTSAVTAAKDEVATLQSALATKEAETTALAQDVASAAAQLDGAECMLREKERMIGSLRDDVRALQQTLEAAEALHEAAVAAKAAAVAKAEAARDAILEEAKVGKAAFEAKLAAYDERIACIHRDYAQQKATPELERALAAATADTARLTAEAAEQAACLAELHAARRNEAVRVAELEAALAAAMAAGTPLRPAAQDPATDGQAELGSEEDQTALDAATDRLAVLEAEKTRLQRANEELRASLQRAEAALAVATTTLQAAPVPEPAFGPPSAPRAAVAAPASELDRLRSVVAAHEATIDSLEETLTEKLQQLAALKQPKQLALLESLARVVDEERDALAQRQAWHAAQMDALATKAQGWLEHTRGQFARHEALQSALEARVEPPKAEVATIATDVMEPGLTFKSGVVVKAGAQFTLPVVCSVGTVVEWTFRVDETGGTVDFALQFTGADGLVRQVQPLDRVEKLGGSFTVDAPGTLMFCWDNGFSWLNEKTLDYHVAVLELVDVPTQTRRRLAVAREAAVTALVARHKLLVEEEAVMDELAALEAAAAPLLSELQLCLEECEAHREMVVCPKLEQVQARMEVLKAMIGLYVTEQHTLTESLDQLSALVEEVDQERGDVRTSHSLWANRVETAALVETQLQAARAELHAP</sequence>
<dbReference type="PROSITE" id="PS50866">
    <property type="entry name" value="GOLD"/>
    <property type="match status" value="1"/>
</dbReference>
<comment type="caution">
    <text evidence="4">The sequence shown here is derived from an EMBL/GenBank/DDBJ whole genome shotgun (WGS) entry which is preliminary data.</text>
</comment>
<name>A0A1V9ZKZ4_ACHHY</name>
<keyword evidence="5" id="KW-1185">Reference proteome</keyword>
<accession>A0A1V9ZKZ4</accession>